<dbReference type="RefSeq" id="XP_024717594.1">
    <property type="nucleotide sequence ID" value="XM_024864738.1"/>
</dbReference>
<evidence type="ECO:0000313" key="1">
    <source>
        <dbReference type="EMBL" id="PSS09296.1"/>
    </source>
</evidence>
<name>A0A2T3ASF6_AMORE</name>
<proteinExistence type="predicted"/>
<dbReference type="EMBL" id="KZ679017">
    <property type="protein sequence ID" value="PSS09296.1"/>
    <property type="molecule type" value="Genomic_DNA"/>
</dbReference>
<organism evidence="1 2">
    <name type="scientific">Amorphotheca resinae ATCC 22711</name>
    <dbReference type="NCBI Taxonomy" id="857342"/>
    <lineage>
        <taxon>Eukaryota</taxon>
        <taxon>Fungi</taxon>
        <taxon>Dikarya</taxon>
        <taxon>Ascomycota</taxon>
        <taxon>Pezizomycotina</taxon>
        <taxon>Leotiomycetes</taxon>
        <taxon>Helotiales</taxon>
        <taxon>Amorphothecaceae</taxon>
        <taxon>Amorphotheca</taxon>
    </lineage>
</organism>
<accession>A0A2T3ASF6</accession>
<dbReference type="InParanoid" id="A0A2T3ASF6"/>
<sequence length="150" mass="17015">MSERASEITSQRPMISQIHPARTAVTPIIPERLVVNLEPTTKSIYANGDSMDRQWVGYNYCDCDCPAVFWLTSRGMQRHQYCSAWSRQPVDPLQFLQLFSRRLNISPRMTLYVGIANALAENDRHSGNAPLVRSSFCPAFAQHLDLDSRG</sequence>
<reference evidence="1 2" key="1">
    <citation type="journal article" date="2018" name="New Phytol.">
        <title>Comparative genomics and transcriptomics depict ericoid mycorrhizal fungi as versatile saprotrophs and plant mutualists.</title>
        <authorList>
            <person name="Martino E."/>
            <person name="Morin E."/>
            <person name="Grelet G.A."/>
            <person name="Kuo A."/>
            <person name="Kohler A."/>
            <person name="Daghino S."/>
            <person name="Barry K.W."/>
            <person name="Cichocki N."/>
            <person name="Clum A."/>
            <person name="Dockter R.B."/>
            <person name="Hainaut M."/>
            <person name="Kuo R.C."/>
            <person name="LaButti K."/>
            <person name="Lindahl B.D."/>
            <person name="Lindquist E.A."/>
            <person name="Lipzen A."/>
            <person name="Khouja H.R."/>
            <person name="Magnuson J."/>
            <person name="Murat C."/>
            <person name="Ohm R.A."/>
            <person name="Singer S.W."/>
            <person name="Spatafora J.W."/>
            <person name="Wang M."/>
            <person name="Veneault-Fourrey C."/>
            <person name="Henrissat B."/>
            <person name="Grigoriev I.V."/>
            <person name="Martin F.M."/>
            <person name="Perotto S."/>
        </authorList>
    </citation>
    <scope>NUCLEOTIDE SEQUENCE [LARGE SCALE GENOMIC DNA]</scope>
    <source>
        <strain evidence="1 2">ATCC 22711</strain>
    </source>
</reference>
<protein>
    <submittedName>
        <fullName evidence="1">Uncharacterized protein</fullName>
    </submittedName>
</protein>
<keyword evidence="2" id="KW-1185">Reference proteome</keyword>
<dbReference type="GeneID" id="36572819"/>
<dbReference type="Proteomes" id="UP000241818">
    <property type="component" value="Unassembled WGS sequence"/>
</dbReference>
<dbReference type="AlphaFoldDB" id="A0A2T3ASF6"/>
<evidence type="ECO:0000313" key="2">
    <source>
        <dbReference type="Proteomes" id="UP000241818"/>
    </source>
</evidence>
<gene>
    <name evidence="1" type="ORF">M430DRAFT_22656</name>
</gene>